<dbReference type="PANTHER" id="PTHR45663">
    <property type="entry name" value="GEO12009P1"/>
    <property type="match status" value="1"/>
</dbReference>
<evidence type="ECO:0000256" key="3">
    <source>
        <dbReference type="ARBA" id="ARBA00022982"/>
    </source>
</evidence>
<comment type="caution">
    <text evidence="8">The sequence shown here is derived from an EMBL/GenBank/DDBJ whole genome shotgun (WGS) entry which is preliminary data.</text>
</comment>
<keyword evidence="2" id="KW-0813">Transport</keyword>
<keyword evidence="5" id="KW-0676">Redox-active center</keyword>
<dbReference type="PRINTS" id="PR00421">
    <property type="entry name" value="THIOREDOXIN"/>
</dbReference>
<evidence type="ECO:0000313" key="9">
    <source>
        <dbReference type="Proteomes" id="UP000541470"/>
    </source>
</evidence>
<dbReference type="NCBIfam" id="NF008229">
    <property type="entry name" value="PRK10996.1"/>
    <property type="match status" value="1"/>
</dbReference>
<keyword evidence="9" id="KW-1185">Reference proteome</keyword>
<evidence type="ECO:0000256" key="4">
    <source>
        <dbReference type="ARBA" id="ARBA00023157"/>
    </source>
</evidence>
<dbReference type="Gene3D" id="2.30.30.380">
    <property type="entry name" value="Zn-finger domain of Sec23/24"/>
    <property type="match status" value="1"/>
</dbReference>
<dbReference type="RefSeq" id="WP_169591255.1">
    <property type="nucleotide sequence ID" value="NZ_JABBGK010000002.1"/>
</dbReference>
<evidence type="ECO:0000313" key="8">
    <source>
        <dbReference type="EMBL" id="NML75031.1"/>
    </source>
</evidence>
<evidence type="ECO:0000256" key="2">
    <source>
        <dbReference type="ARBA" id="ARBA00022448"/>
    </source>
</evidence>
<evidence type="ECO:0000256" key="1">
    <source>
        <dbReference type="ARBA" id="ARBA00008987"/>
    </source>
</evidence>
<dbReference type="GO" id="GO:0005829">
    <property type="term" value="C:cytosol"/>
    <property type="evidence" value="ECO:0007669"/>
    <property type="project" value="TreeGrafter"/>
</dbReference>
<proteinExistence type="inferred from homology"/>
<keyword evidence="4" id="KW-1015">Disulfide bond</keyword>
<dbReference type="Proteomes" id="UP000541470">
    <property type="component" value="Unassembled WGS sequence"/>
</dbReference>
<dbReference type="InterPro" id="IPR036249">
    <property type="entry name" value="Thioredoxin-like_sf"/>
</dbReference>
<dbReference type="PROSITE" id="PS51352">
    <property type="entry name" value="THIOREDOXIN_2"/>
    <property type="match status" value="1"/>
</dbReference>
<accession>A0A7Y0FWN6</accession>
<sequence>MQEDRKIVCPNCSAVNRLVGGRPPAEARCGKCGQPVFQGHPVDTGAAAFEKHVSRSDVPVLVDVWAPWCGPCRMMAPAFAEAAGVLEPDVRLIKLNSENEQETASRLGIRGIPTMLLYRGGREIARVSGAMSARQIIDWTRSQIGKA</sequence>
<feature type="domain" description="Thioredoxin" evidence="7">
    <location>
        <begin position="17"/>
        <end position="145"/>
    </location>
</feature>
<evidence type="ECO:0000259" key="7">
    <source>
        <dbReference type="PROSITE" id="PS51352"/>
    </source>
</evidence>
<dbReference type="EMBL" id="JABBGK010000002">
    <property type="protein sequence ID" value="NML75031.1"/>
    <property type="molecule type" value="Genomic_DNA"/>
</dbReference>
<dbReference type="InterPro" id="IPR017937">
    <property type="entry name" value="Thioredoxin_CS"/>
</dbReference>
<dbReference type="InterPro" id="IPR005746">
    <property type="entry name" value="Thioredoxin"/>
</dbReference>
<comment type="similarity">
    <text evidence="1">Belongs to the thioredoxin family.</text>
</comment>
<dbReference type="SUPFAM" id="SSF52833">
    <property type="entry name" value="Thioredoxin-like"/>
    <property type="match status" value="1"/>
</dbReference>
<reference evidence="8 9" key="1">
    <citation type="submission" date="2020-04" db="EMBL/GenBank/DDBJ databases">
        <title>Rhizobium sp. S-51 isolated from soil.</title>
        <authorList>
            <person name="Dahal R.H."/>
        </authorList>
    </citation>
    <scope>NUCLEOTIDE SEQUENCE [LARGE SCALE GENOMIC DNA]</scope>
    <source>
        <strain evidence="8 9">S-51</strain>
    </source>
</reference>
<evidence type="ECO:0000256" key="5">
    <source>
        <dbReference type="ARBA" id="ARBA00023284"/>
    </source>
</evidence>
<dbReference type="CDD" id="cd02947">
    <property type="entry name" value="TRX_family"/>
    <property type="match status" value="1"/>
</dbReference>
<dbReference type="PANTHER" id="PTHR45663:SF11">
    <property type="entry name" value="GEO12009P1"/>
    <property type="match status" value="1"/>
</dbReference>
<dbReference type="GO" id="GO:0045454">
    <property type="term" value="P:cell redox homeostasis"/>
    <property type="evidence" value="ECO:0007669"/>
    <property type="project" value="TreeGrafter"/>
</dbReference>
<evidence type="ECO:0000256" key="6">
    <source>
        <dbReference type="NCBIfam" id="TIGR01068"/>
    </source>
</evidence>
<gene>
    <name evidence="8" type="primary">trxC</name>
    <name evidence="8" type="ORF">HHL25_12940</name>
</gene>
<dbReference type="Pfam" id="PF00085">
    <property type="entry name" value="Thioredoxin"/>
    <property type="match status" value="1"/>
</dbReference>
<organism evidence="8 9">
    <name type="scientific">Rhizobium terricola</name>
    <dbReference type="NCBI Taxonomy" id="2728849"/>
    <lineage>
        <taxon>Bacteria</taxon>
        <taxon>Pseudomonadati</taxon>
        <taxon>Pseudomonadota</taxon>
        <taxon>Alphaproteobacteria</taxon>
        <taxon>Hyphomicrobiales</taxon>
        <taxon>Rhizobiaceae</taxon>
        <taxon>Rhizobium/Agrobacterium group</taxon>
        <taxon>Rhizobium</taxon>
    </lineage>
</organism>
<dbReference type="Gene3D" id="3.40.30.10">
    <property type="entry name" value="Glutaredoxin"/>
    <property type="match status" value="1"/>
</dbReference>
<name>A0A7Y0FWN6_9HYPH</name>
<dbReference type="InterPro" id="IPR013766">
    <property type="entry name" value="Thioredoxin_domain"/>
</dbReference>
<dbReference type="AlphaFoldDB" id="A0A7Y0FWN6"/>
<keyword evidence="3" id="KW-0249">Electron transport</keyword>
<dbReference type="PROSITE" id="PS00194">
    <property type="entry name" value="THIOREDOXIN_1"/>
    <property type="match status" value="1"/>
</dbReference>
<dbReference type="GO" id="GO:0015035">
    <property type="term" value="F:protein-disulfide reductase activity"/>
    <property type="evidence" value="ECO:0007669"/>
    <property type="project" value="UniProtKB-UniRule"/>
</dbReference>
<dbReference type="NCBIfam" id="TIGR01068">
    <property type="entry name" value="thioredoxin"/>
    <property type="match status" value="1"/>
</dbReference>
<protein>
    <recommendedName>
        <fullName evidence="6">Thioredoxin</fullName>
    </recommendedName>
</protein>